<protein>
    <submittedName>
        <fullName evidence="1">YbjN domain-containing protein</fullName>
    </submittedName>
</protein>
<dbReference type="RefSeq" id="WP_349086230.1">
    <property type="nucleotide sequence ID" value="NZ_JBBMEK010000316.1"/>
</dbReference>
<dbReference type="Pfam" id="PF10722">
    <property type="entry name" value="YbjN"/>
    <property type="match status" value="1"/>
</dbReference>
<gene>
    <name evidence="1" type="ORF">WMO25_16360</name>
</gene>
<reference evidence="1 2" key="1">
    <citation type="submission" date="2024-03" db="EMBL/GenBank/DDBJ databases">
        <title>Human intestinal bacterial collection.</title>
        <authorList>
            <person name="Pauvert C."/>
            <person name="Hitch T.C.A."/>
            <person name="Clavel T."/>
        </authorList>
    </citation>
    <scope>NUCLEOTIDE SEQUENCE [LARGE SCALE GENOMIC DNA]</scope>
    <source>
        <strain evidence="1 2">CLA-AA-H190</strain>
    </source>
</reference>
<dbReference type="EMBL" id="JBBMEK010000316">
    <property type="protein sequence ID" value="MEQ2366638.1"/>
    <property type="molecule type" value="Genomic_DNA"/>
</dbReference>
<keyword evidence="2" id="KW-1185">Reference proteome</keyword>
<comment type="caution">
    <text evidence="1">The sequence shown here is derived from an EMBL/GenBank/DDBJ whole genome shotgun (WGS) entry which is preliminary data.</text>
</comment>
<dbReference type="InterPro" id="IPR019660">
    <property type="entry name" value="Put_sensory_transdc_reg_YbjN"/>
</dbReference>
<accession>A0ABV1B896</accession>
<dbReference type="Proteomes" id="UP001469749">
    <property type="component" value="Unassembled WGS sequence"/>
</dbReference>
<proteinExistence type="predicted"/>
<sequence>MLKVTQLFIDELDKREYSHRPVEQMKDGSEIVRLSFKLENAKMTVIVVFDPNGRSVGIRCFDFIQIKENQFPQALMCCNTLNAKKRWVKFCIDDDMDIVVADDAVIDEVTAGEEVLELVMRMAAIIDDAYPVINKAIWA</sequence>
<name>A0ABV1B896_9FIRM</name>
<organism evidence="1 2">
    <name type="scientific">Coprococcus intestinihominis</name>
    <dbReference type="NCBI Taxonomy" id="3133154"/>
    <lineage>
        <taxon>Bacteria</taxon>
        <taxon>Bacillati</taxon>
        <taxon>Bacillota</taxon>
        <taxon>Clostridia</taxon>
        <taxon>Lachnospirales</taxon>
        <taxon>Lachnospiraceae</taxon>
        <taxon>Coprococcus</taxon>
    </lineage>
</organism>
<evidence type="ECO:0000313" key="2">
    <source>
        <dbReference type="Proteomes" id="UP001469749"/>
    </source>
</evidence>
<evidence type="ECO:0000313" key="1">
    <source>
        <dbReference type="EMBL" id="MEQ2366638.1"/>
    </source>
</evidence>